<dbReference type="AlphaFoldDB" id="A0A9W9NDT6"/>
<organism evidence="2 3">
    <name type="scientific">Penicillium cinerascens</name>
    <dbReference type="NCBI Taxonomy" id="70096"/>
    <lineage>
        <taxon>Eukaryota</taxon>
        <taxon>Fungi</taxon>
        <taxon>Dikarya</taxon>
        <taxon>Ascomycota</taxon>
        <taxon>Pezizomycotina</taxon>
        <taxon>Eurotiomycetes</taxon>
        <taxon>Eurotiomycetidae</taxon>
        <taxon>Eurotiales</taxon>
        <taxon>Aspergillaceae</taxon>
        <taxon>Penicillium</taxon>
    </lineage>
</organism>
<feature type="region of interest" description="Disordered" evidence="1">
    <location>
        <begin position="1"/>
        <end position="26"/>
    </location>
</feature>
<proteinExistence type="predicted"/>
<gene>
    <name evidence="2" type="ORF">N7498_000120</name>
</gene>
<keyword evidence="3" id="KW-1185">Reference proteome</keyword>
<evidence type="ECO:0000313" key="3">
    <source>
        <dbReference type="Proteomes" id="UP001150904"/>
    </source>
</evidence>
<dbReference type="Proteomes" id="UP001150904">
    <property type="component" value="Unassembled WGS sequence"/>
</dbReference>
<dbReference type="EMBL" id="JAPQKR010000004">
    <property type="protein sequence ID" value="KAJ5218021.1"/>
    <property type="molecule type" value="Genomic_DNA"/>
</dbReference>
<evidence type="ECO:0000313" key="2">
    <source>
        <dbReference type="EMBL" id="KAJ5218021.1"/>
    </source>
</evidence>
<name>A0A9W9NDT6_9EURO</name>
<comment type="caution">
    <text evidence="2">The sequence shown here is derived from an EMBL/GenBank/DDBJ whole genome shotgun (WGS) entry which is preliminary data.</text>
</comment>
<dbReference type="OrthoDB" id="4312454at2759"/>
<sequence length="75" mass="8262">MVAFPVVGAGPYGTSPKSARSSTTEVPKIDAAQIENIFQQMNCSQDQVSASSSSRFGWFSRQYNKKFHSRKSVSK</sequence>
<accession>A0A9W9NDT6</accession>
<dbReference type="RefSeq" id="XP_058312594.1">
    <property type="nucleotide sequence ID" value="XM_058447183.1"/>
</dbReference>
<reference evidence="2" key="1">
    <citation type="submission" date="2022-12" db="EMBL/GenBank/DDBJ databases">
        <authorList>
            <person name="Petersen C."/>
        </authorList>
    </citation>
    <scope>NUCLEOTIDE SEQUENCE</scope>
    <source>
        <strain evidence="2">IBT 15544</strain>
    </source>
</reference>
<reference evidence="2" key="2">
    <citation type="journal article" date="2023" name="IMA Fungus">
        <title>Comparative genomic study of the Penicillium genus elucidates a diverse pangenome and 15 lateral gene transfer events.</title>
        <authorList>
            <person name="Petersen C."/>
            <person name="Sorensen T."/>
            <person name="Nielsen M.R."/>
            <person name="Sondergaard T.E."/>
            <person name="Sorensen J.L."/>
            <person name="Fitzpatrick D.A."/>
            <person name="Frisvad J.C."/>
            <person name="Nielsen K.L."/>
        </authorList>
    </citation>
    <scope>NUCLEOTIDE SEQUENCE</scope>
    <source>
        <strain evidence="2">IBT 15544</strain>
    </source>
</reference>
<dbReference type="GeneID" id="83174483"/>
<evidence type="ECO:0000256" key="1">
    <source>
        <dbReference type="SAM" id="MobiDB-lite"/>
    </source>
</evidence>
<feature type="compositionally biased region" description="Polar residues" evidence="1">
    <location>
        <begin position="15"/>
        <end position="25"/>
    </location>
</feature>
<protein>
    <submittedName>
        <fullName evidence="2">Uncharacterized protein</fullName>
    </submittedName>
</protein>